<dbReference type="Pfam" id="PF00015">
    <property type="entry name" value="MCPsignal"/>
    <property type="match status" value="1"/>
</dbReference>
<evidence type="ECO:0000259" key="6">
    <source>
        <dbReference type="PROSITE" id="PS50111"/>
    </source>
</evidence>
<keyword evidence="5" id="KW-0812">Transmembrane</keyword>
<organism evidence="8 9">
    <name type="scientific">Chitinilyticum piscinae</name>
    <dbReference type="NCBI Taxonomy" id="2866724"/>
    <lineage>
        <taxon>Bacteria</taxon>
        <taxon>Pseudomonadati</taxon>
        <taxon>Pseudomonadota</taxon>
        <taxon>Betaproteobacteria</taxon>
        <taxon>Neisseriales</taxon>
        <taxon>Chitinibacteraceae</taxon>
        <taxon>Chitinilyticum</taxon>
    </lineage>
</organism>
<evidence type="ECO:0000259" key="7">
    <source>
        <dbReference type="PROSITE" id="PS50885"/>
    </source>
</evidence>
<dbReference type="FunFam" id="1.10.287.950:FF:000001">
    <property type="entry name" value="Methyl-accepting chemotaxis sensory transducer"/>
    <property type="match status" value="1"/>
</dbReference>
<dbReference type="SMART" id="SM00283">
    <property type="entry name" value="MA"/>
    <property type="match status" value="1"/>
</dbReference>
<keyword evidence="9" id="KW-1185">Reference proteome</keyword>
<comment type="subcellular location">
    <subcellularLocation>
        <location evidence="1">Membrane</location>
    </subcellularLocation>
</comment>
<name>A0A8J7FZ54_9NEIS</name>
<evidence type="ECO:0000313" key="8">
    <source>
        <dbReference type="EMBL" id="MBE9608363.1"/>
    </source>
</evidence>
<dbReference type="Gene3D" id="1.10.287.950">
    <property type="entry name" value="Methyl-accepting chemotaxis protein"/>
    <property type="match status" value="1"/>
</dbReference>
<dbReference type="InterPro" id="IPR004089">
    <property type="entry name" value="MCPsignal_dom"/>
</dbReference>
<dbReference type="Proteomes" id="UP000604481">
    <property type="component" value="Unassembled WGS sequence"/>
</dbReference>
<evidence type="ECO:0000256" key="3">
    <source>
        <dbReference type="ARBA" id="ARBA00029447"/>
    </source>
</evidence>
<dbReference type="SUPFAM" id="SSF58104">
    <property type="entry name" value="Methyl-accepting chemotaxis protein (MCP) signaling domain"/>
    <property type="match status" value="1"/>
</dbReference>
<reference evidence="8 9" key="1">
    <citation type="submission" date="2020-10" db="EMBL/GenBank/DDBJ databases">
        <title>The genome sequence of Chitinilyticum litopenaei 4Y14.</title>
        <authorList>
            <person name="Liu Y."/>
        </authorList>
    </citation>
    <scope>NUCLEOTIDE SEQUENCE [LARGE SCALE GENOMIC DNA]</scope>
    <source>
        <strain evidence="8 9">4Y14</strain>
    </source>
</reference>
<keyword evidence="2 4" id="KW-0807">Transducer</keyword>
<dbReference type="PANTHER" id="PTHR32089:SF112">
    <property type="entry name" value="LYSOZYME-LIKE PROTEIN-RELATED"/>
    <property type="match status" value="1"/>
</dbReference>
<dbReference type="PANTHER" id="PTHR32089">
    <property type="entry name" value="METHYL-ACCEPTING CHEMOTAXIS PROTEIN MCPB"/>
    <property type="match status" value="1"/>
</dbReference>
<sequence>MRILRNLSLPRKLQLAFLLVSLLTVGIFTAQSVSSARQSALRAIDAQLMSATRSYVLLLGADYHDKLPPREQADLPRKHAEALKLTEATKFLGLNYLYSYVVRDGKVLYTQASLSDEQARDPSFEFYLKPSDTPETDADVIRAVQTGQPVFLESNNPQYGALRSLFLPLKNAQGEFYVACADISAELVATQVRAAGLTALVTGVLLLLLAIVVSLLLGRALARPLLRLRDMMQALTSGHGDLTIRLEVDSRDEIGDIARHFNTFMEQLRQMFLLLRDDTVKLTSGVQQLGRMTEQLSEGAREQADTASATAATIEQITVSINHIADFTRDANANAQETGRLSERSAQSVTEVAGEVDGAATAVNNLAGVMAGLDQSSQQISAIAGVIKDIADQTNLLALNAAIEAARAGEQGRGFAVVADEVRKLAERTGTATVEIDRMIGSIRSQTDEALASMQQTHCAVQDSVGKAASAADQIRDIRERMARLVEGVGEISTAASEQSAATTIMAQSAERISQMAQQGEQSISLARRVSDDMAELASQLQAMVGRFRL</sequence>
<gene>
    <name evidence="8" type="ORF">INR99_03280</name>
</gene>
<keyword evidence="5" id="KW-0472">Membrane</keyword>
<dbReference type="SMART" id="SM00304">
    <property type="entry name" value="HAMP"/>
    <property type="match status" value="2"/>
</dbReference>
<proteinExistence type="inferred from homology"/>
<accession>A0A8J7FZ54</accession>
<keyword evidence="5" id="KW-1133">Transmembrane helix</keyword>
<feature type="transmembrane region" description="Helical" evidence="5">
    <location>
        <begin position="197"/>
        <end position="222"/>
    </location>
</feature>
<evidence type="ECO:0000256" key="2">
    <source>
        <dbReference type="ARBA" id="ARBA00023224"/>
    </source>
</evidence>
<dbReference type="PROSITE" id="PS50885">
    <property type="entry name" value="HAMP"/>
    <property type="match status" value="1"/>
</dbReference>
<feature type="domain" description="Methyl-accepting transducer" evidence="6">
    <location>
        <begin position="278"/>
        <end position="514"/>
    </location>
</feature>
<dbReference type="GO" id="GO:0006935">
    <property type="term" value="P:chemotaxis"/>
    <property type="evidence" value="ECO:0007669"/>
    <property type="project" value="UniProtKB-ARBA"/>
</dbReference>
<comment type="similarity">
    <text evidence="3">Belongs to the methyl-accepting chemotaxis (MCP) protein family.</text>
</comment>
<comment type="caution">
    <text evidence="8">The sequence shown here is derived from an EMBL/GenBank/DDBJ whole genome shotgun (WGS) entry which is preliminary data.</text>
</comment>
<dbReference type="PROSITE" id="PS50111">
    <property type="entry name" value="CHEMOTAXIS_TRANSDUC_2"/>
    <property type="match status" value="1"/>
</dbReference>
<dbReference type="RefSeq" id="WP_194114853.1">
    <property type="nucleotide sequence ID" value="NZ_JADFUA010000001.1"/>
</dbReference>
<dbReference type="GO" id="GO:0007165">
    <property type="term" value="P:signal transduction"/>
    <property type="evidence" value="ECO:0007669"/>
    <property type="project" value="UniProtKB-KW"/>
</dbReference>
<dbReference type="CDD" id="cd06225">
    <property type="entry name" value="HAMP"/>
    <property type="match status" value="1"/>
</dbReference>
<dbReference type="InterPro" id="IPR003660">
    <property type="entry name" value="HAMP_dom"/>
</dbReference>
<feature type="domain" description="HAMP" evidence="7">
    <location>
        <begin position="219"/>
        <end position="273"/>
    </location>
</feature>
<dbReference type="EMBL" id="JADFUA010000001">
    <property type="protein sequence ID" value="MBE9608363.1"/>
    <property type="molecule type" value="Genomic_DNA"/>
</dbReference>
<evidence type="ECO:0000256" key="1">
    <source>
        <dbReference type="ARBA" id="ARBA00004370"/>
    </source>
</evidence>
<evidence type="ECO:0000256" key="4">
    <source>
        <dbReference type="PROSITE-ProRule" id="PRU00284"/>
    </source>
</evidence>
<evidence type="ECO:0000313" key="9">
    <source>
        <dbReference type="Proteomes" id="UP000604481"/>
    </source>
</evidence>
<dbReference type="AlphaFoldDB" id="A0A8J7FZ54"/>
<dbReference type="GO" id="GO:0016020">
    <property type="term" value="C:membrane"/>
    <property type="evidence" value="ECO:0007669"/>
    <property type="project" value="UniProtKB-SubCell"/>
</dbReference>
<dbReference type="Pfam" id="PF00672">
    <property type="entry name" value="HAMP"/>
    <property type="match status" value="1"/>
</dbReference>
<protein>
    <submittedName>
        <fullName evidence="8">Methyl-accepting chemotaxis protein</fullName>
    </submittedName>
</protein>
<evidence type="ECO:0000256" key="5">
    <source>
        <dbReference type="SAM" id="Phobius"/>
    </source>
</evidence>
<dbReference type="CDD" id="cd11386">
    <property type="entry name" value="MCP_signal"/>
    <property type="match status" value="1"/>
</dbReference>